<protein>
    <recommendedName>
        <fullName evidence="3">Methyltransferase small domain-containing protein</fullName>
    </recommendedName>
</protein>
<dbReference type="PANTHER" id="PTHR47739:SF1">
    <property type="entry name" value="TRNA1(VAL) (ADENINE(37)-N6)-METHYLTRANSFERASE"/>
    <property type="match status" value="1"/>
</dbReference>
<evidence type="ECO:0000256" key="1">
    <source>
        <dbReference type="ARBA" id="ARBA00022603"/>
    </source>
</evidence>
<dbReference type="InterPro" id="IPR007848">
    <property type="entry name" value="Small_mtfrase_dom"/>
</dbReference>
<dbReference type="SUPFAM" id="SSF53335">
    <property type="entry name" value="S-adenosyl-L-methionine-dependent methyltransferases"/>
    <property type="match status" value="1"/>
</dbReference>
<evidence type="ECO:0000313" key="5">
    <source>
        <dbReference type="Proteomes" id="UP000028926"/>
    </source>
</evidence>
<dbReference type="CDD" id="cd02440">
    <property type="entry name" value="AdoMet_MTases"/>
    <property type="match status" value="1"/>
</dbReference>
<dbReference type="InterPro" id="IPR050210">
    <property type="entry name" value="tRNA_Adenine-N(6)_MTase"/>
</dbReference>
<accession>A0A077AQS8</accession>
<dbReference type="GO" id="GO:0008168">
    <property type="term" value="F:methyltransferase activity"/>
    <property type="evidence" value="ECO:0007669"/>
    <property type="project" value="UniProtKB-KW"/>
</dbReference>
<dbReference type="RefSeq" id="WP_051908876.1">
    <property type="nucleotide sequence ID" value="NZ_CP008941.1"/>
</dbReference>
<evidence type="ECO:0000259" key="3">
    <source>
        <dbReference type="Pfam" id="PF05175"/>
    </source>
</evidence>
<dbReference type="KEGG" id="paca:ID47_00290"/>
<keyword evidence="5" id="KW-1185">Reference proteome</keyword>
<dbReference type="STRING" id="91604.ID47_00290"/>
<keyword evidence="1" id="KW-0489">Methyltransferase</keyword>
<dbReference type="GO" id="GO:0032259">
    <property type="term" value="P:methylation"/>
    <property type="evidence" value="ECO:0007669"/>
    <property type="project" value="UniProtKB-KW"/>
</dbReference>
<dbReference type="HOGENOM" id="CLU_061983_1_1_5"/>
<evidence type="ECO:0000313" key="4">
    <source>
        <dbReference type="EMBL" id="AIK95532.1"/>
    </source>
</evidence>
<dbReference type="eggNOG" id="COG4123">
    <property type="taxonomic scope" value="Bacteria"/>
</dbReference>
<gene>
    <name evidence="4" type="ORF">ID47_00290</name>
</gene>
<dbReference type="Gene3D" id="3.40.50.150">
    <property type="entry name" value="Vaccinia Virus protein VP39"/>
    <property type="match status" value="1"/>
</dbReference>
<reference evidence="4 5" key="1">
    <citation type="submission" date="2014-07" db="EMBL/GenBank/DDBJ databases">
        <title>Comparative genomic insights into amoeba endosymbionts belonging to the families of Holosporaceae and Candidatus Midichloriaceae within Rickettsiales.</title>
        <authorList>
            <person name="Wang Z."/>
            <person name="Wu M."/>
        </authorList>
    </citation>
    <scope>NUCLEOTIDE SEQUENCE [LARGE SCALE GENOMIC DNA]</scope>
    <source>
        <strain evidence="4">PRA3</strain>
    </source>
</reference>
<proteinExistence type="predicted"/>
<dbReference type="InterPro" id="IPR029063">
    <property type="entry name" value="SAM-dependent_MTases_sf"/>
</dbReference>
<keyword evidence="2" id="KW-0949">S-adenosyl-L-methionine</keyword>
<keyword evidence="1" id="KW-0808">Transferase</keyword>
<organism evidence="4 5">
    <name type="scientific">Candidatus Odyssella acanthamoebae</name>
    <dbReference type="NCBI Taxonomy" id="91604"/>
    <lineage>
        <taxon>Bacteria</taxon>
        <taxon>Pseudomonadati</taxon>
        <taxon>Pseudomonadota</taxon>
        <taxon>Alphaproteobacteria</taxon>
        <taxon>Holosporales</taxon>
        <taxon>Candidatus Paracaedibacteraceae</taxon>
        <taxon>Candidatus Odyssella</taxon>
    </lineage>
</organism>
<evidence type="ECO:0000256" key="2">
    <source>
        <dbReference type="ARBA" id="ARBA00022691"/>
    </source>
</evidence>
<sequence length="252" mass="27640">MQSHPIKNPEITEDYLLGGRILVRQPAHGYRVAIDPIFLAASLDVQENESVLDVGAGVGAASLCLAYRVPSCKIVGLEIQRPNVRLAMENIALNNMRGRVEVLVGDLLQPPPRLAGGTFAHVMANPPYLEDHRASVSATDHKQISHTEGHVSLMQWAKFALLMARPKGTITFIYRADRLHEILSYFHGKLGDITIFPLWPGPGKPAKRVLIRGRKSSHGPTVLSQGLTLHHPDGRYTEAADNILRNGAPLIL</sequence>
<dbReference type="EMBL" id="CP008941">
    <property type="protein sequence ID" value="AIK95532.1"/>
    <property type="molecule type" value="Genomic_DNA"/>
</dbReference>
<dbReference type="Pfam" id="PF05175">
    <property type="entry name" value="MTS"/>
    <property type="match status" value="1"/>
</dbReference>
<feature type="domain" description="Methyltransferase small" evidence="3">
    <location>
        <begin position="38"/>
        <end position="139"/>
    </location>
</feature>
<dbReference type="AlphaFoldDB" id="A0A077AQS8"/>
<dbReference type="Proteomes" id="UP000028926">
    <property type="component" value="Chromosome"/>
</dbReference>
<dbReference type="PANTHER" id="PTHR47739">
    <property type="entry name" value="TRNA1(VAL) (ADENINE(37)-N6)-METHYLTRANSFERASE"/>
    <property type="match status" value="1"/>
</dbReference>
<name>A0A077AQS8_9PROT</name>